<dbReference type="EMBL" id="MN740940">
    <property type="protein sequence ID" value="QHU18888.1"/>
    <property type="molecule type" value="Genomic_DNA"/>
</dbReference>
<evidence type="ECO:0000313" key="1">
    <source>
        <dbReference type="EMBL" id="QHU18888.1"/>
    </source>
</evidence>
<protein>
    <submittedName>
        <fullName evidence="1">Uncharacterized protein</fullName>
    </submittedName>
</protein>
<dbReference type="AlphaFoldDB" id="A0A6C0KRD3"/>
<organism evidence="1">
    <name type="scientific">viral metagenome</name>
    <dbReference type="NCBI Taxonomy" id="1070528"/>
    <lineage>
        <taxon>unclassified sequences</taxon>
        <taxon>metagenomes</taxon>
        <taxon>organismal metagenomes</taxon>
    </lineage>
</organism>
<proteinExistence type="predicted"/>
<sequence length="69" mass="7244">MILAQLTVEIERTYSFHNQINISGGDIVPGPPAQNSAITFCSSVRLAAMSFTASISASRSAPVEGDTES</sequence>
<accession>A0A6C0KRD3</accession>
<reference evidence="1" key="1">
    <citation type="journal article" date="2020" name="Nature">
        <title>Giant virus diversity and host interactions through global metagenomics.</title>
        <authorList>
            <person name="Schulz F."/>
            <person name="Roux S."/>
            <person name="Paez-Espino D."/>
            <person name="Jungbluth S."/>
            <person name="Walsh D.A."/>
            <person name="Denef V.J."/>
            <person name="McMahon K.D."/>
            <person name="Konstantinidis K.T."/>
            <person name="Eloe-Fadrosh E.A."/>
            <person name="Kyrpides N.C."/>
            <person name="Woyke T."/>
        </authorList>
    </citation>
    <scope>NUCLEOTIDE SEQUENCE</scope>
    <source>
        <strain evidence="1">GVMAG-S-3300013006-158</strain>
    </source>
</reference>
<name>A0A6C0KRD3_9ZZZZ</name>